<feature type="compositionally biased region" description="Polar residues" evidence="3">
    <location>
        <begin position="187"/>
        <end position="196"/>
    </location>
</feature>
<dbReference type="PROSITE" id="PS51459">
    <property type="entry name" value="FIDO"/>
    <property type="match status" value="1"/>
</dbReference>
<evidence type="ECO:0000259" key="4">
    <source>
        <dbReference type="PROSITE" id="PS51459"/>
    </source>
</evidence>
<dbReference type="Gene3D" id="1.10.3290.10">
    <property type="entry name" value="Fido-like domain"/>
    <property type="match status" value="1"/>
</dbReference>
<sequence length="261" mass="29366">MRSSAAKLVQFVIQGLIRSGVGQMVLMNSDGQIVYYAPRDSEVKVPLDKFCQQLTAGLAAAKEGTMEAVYVAAWAHARLVAIHPYIDGNGRASRMLLNSILDHCGTRMRLSLPEDRRAEYNRLLAEGSRGNPIMFIAFVLQQELPHKIIDEIFGEGCWDNERDDEWNKLTLEQNALHQIDRQYTQLGQNEPNSTDQNPPPTESDHYGQIEPKSTDQNPPPTESDHYEQIEPKSTDQNPPLTESDHYGKIEPNSTDQNPPLT</sequence>
<evidence type="ECO:0000313" key="6">
    <source>
        <dbReference type="WBParaSite" id="Gr19_v10_g16983.t1"/>
    </source>
</evidence>
<evidence type="ECO:0000256" key="2">
    <source>
        <dbReference type="PIRSR" id="PIRSR640198-2"/>
    </source>
</evidence>
<dbReference type="PANTHER" id="PTHR13504">
    <property type="entry name" value="FIDO DOMAIN-CONTAINING PROTEIN DDB_G0283145"/>
    <property type="match status" value="1"/>
</dbReference>
<feature type="compositionally biased region" description="Basic and acidic residues" evidence="3">
    <location>
        <begin position="222"/>
        <end position="233"/>
    </location>
</feature>
<evidence type="ECO:0000256" key="1">
    <source>
        <dbReference type="PIRSR" id="PIRSR640198-1"/>
    </source>
</evidence>
<feature type="compositionally biased region" description="Polar residues" evidence="3">
    <location>
        <begin position="251"/>
        <end position="261"/>
    </location>
</feature>
<accession>A0A914HHF7</accession>
<keyword evidence="5" id="KW-1185">Reference proteome</keyword>
<dbReference type="AlphaFoldDB" id="A0A914HHF7"/>
<dbReference type="InterPro" id="IPR036597">
    <property type="entry name" value="Fido-like_dom_sf"/>
</dbReference>
<dbReference type="SUPFAM" id="SSF140931">
    <property type="entry name" value="Fic-like"/>
    <property type="match status" value="1"/>
</dbReference>
<evidence type="ECO:0000256" key="3">
    <source>
        <dbReference type="SAM" id="MobiDB-lite"/>
    </source>
</evidence>
<dbReference type="PANTHER" id="PTHR13504:SF38">
    <property type="entry name" value="FIDO DOMAIN-CONTAINING PROTEIN"/>
    <property type="match status" value="1"/>
</dbReference>
<feature type="domain" description="Fido" evidence="4">
    <location>
        <begin position="1"/>
        <end position="141"/>
    </location>
</feature>
<dbReference type="WBParaSite" id="Gr19_v10_g16983.t1">
    <property type="protein sequence ID" value="Gr19_v10_g16983.t1"/>
    <property type="gene ID" value="Gr19_v10_g16983"/>
</dbReference>
<dbReference type="Proteomes" id="UP000887572">
    <property type="component" value="Unplaced"/>
</dbReference>
<organism evidence="5 6">
    <name type="scientific">Globodera rostochiensis</name>
    <name type="common">Golden nematode worm</name>
    <name type="synonym">Heterodera rostochiensis</name>
    <dbReference type="NCBI Taxonomy" id="31243"/>
    <lineage>
        <taxon>Eukaryota</taxon>
        <taxon>Metazoa</taxon>
        <taxon>Ecdysozoa</taxon>
        <taxon>Nematoda</taxon>
        <taxon>Chromadorea</taxon>
        <taxon>Rhabditida</taxon>
        <taxon>Tylenchina</taxon>
        <taxon>Tylenchomorpha</taxon>
        <taxon>Tylenchoidea</taxon>
        <taxon>Heteroderidae</taxon>
        <taxon>Heteroderinae</taxon>
        <taxon>Globodera</taxon>
    </lineage>
</organism>
<feature type="active site" evidence="1">
    <location>
        <position position="83"/>
    </location>
</feature>
<proteinExistence type="predicted"/>
<keyword evidence="2" id="KW-0067">ATP-binding</keyword>
<name>A0A914HHF7_GLORO</name>
<dbReference type="GO" id="GO:0005524">
    <property type="term" value="F:ATP binding"/>
    <property type="evidence" value="ECO:0007669"/>
    <property type="project" value="UniProtKB-KW"/>
</dbReference>
<feature type="binding site" evidence="2">
    <location>
        <begin position="87"/>
        <end position="94"/>
    </location>
    <ligand>
        <name>ATP</name>
        <dbReference type="ChEBI" id="CHEBI:30616"/>
    </ligand>
</feature>
<protein>
    <submittedName>
        <fullName evidence="6">Fido domain-containing protein</fullName>
    </submittedName>
</protein>
<dbReference type="Pfam" id="PF02661">
    <property type="entry name" value="Fic"/>
    <property type="match status" value="1"/>
</dbReference>
<dbReference type="InterPro" id="IPR003812">
    <property type="entry name" value="Fido"/>
</dbReference>
<keyword evidence="2" id="KW-0547">Nucleotide-binding</keyword>
<evidence type="ECO:0000313" key="5">
    <source>
        <dbReference type="Proteomes" id="UP000887572"/>
    </source>
</evidence>
<reference evidence="6" key="1">
    <citation type="submission" date="2022-11" db="UniProtKB">
        <authorList>
            <consortium name="WormBaseParasite"/>
        </authorList>
    </citation>
    <scope>IDENTIFICATION</scope>
</reference>
<dbReference type="InterPro" id="IPR040198">
    <property type="entry name" value="Fido_containing"/>
</dbReference>
<feature type="region of interest" description="Disordered" evidence="3">
    <location>
        <begin position="187"/>
        <end position="261"/>
    </location>
</feature>